<dbReference type="RefSeq" id="WP_188529067.1">
    <property type="nucleotide sequence ID" value="NZ_BMGR01000002.1"/>
</dbReference>
<feature type="binding site" evidence="10">
    <location>
        <position position="264"/>
    </location>
    <ligand>
        <name>NAD(+)</name>
        <dbReference type="ChEBI" id="CHEBI:57540"/>
    </ligand>
</feature>
<dbReference type="InterPro" id="IPR008927">
    <property type="entry name" value="6-PGluconate_DH-like_C_sf"/>
</dbReference>
<name>A0A917CMM9_9BACL</name>
<evidence type="ECO:0000256" key="7">
    <source>
        <dbReference type="PIRNR" id="PIRNR000124"/>
    </source>
</evidence>
<evidence type="ECO:0000256" key="9">
    <source>
        <dbReference type="PIRSR" id="PIRSR500134-2"/>
    </source>
</evidence>
<accession>A0A917CMM9</accession>
<comment type="similarity">
    <text evidence="2 7">Belongs to the UDP-glucose/GDP-mannose dehydrogenase family.</text>
</comment>
<dbReference type="Pfam" id="PF00984">
    <property type="entry name" value="UDPG_MGDP_dh"/>
    <property type="match status" value="1"/>
</dbReference>
<feature type="binding site" evidence="9">
    <location>
        <begin position="153"/>
        <end position="156"/>
    </location>
    <ligand>
        <name>substrate</name>
    </ligand>
</feature>
<dbReference type="GO" id="GO:0000271">
    <property type="term" value="P:polysaccharide biosynthetic process"/>
    <property type="evidence" value="ECO:0007669"/>
    <property type="project" value="InterPro"/>
</dbReference>
<evidence type="ECO:0000259" key="11">
    <source>
        <dbReference type="SMART" id="SM00984"/>
    </source>
</evidence>
<evidence type="ECO:0000256" key="2">
    <source>
        <dbReference type="ARBA" id="ARBA00006601"/>
    </source>
</evidence>
<dbReference type="InterPro" id="IPR014027">
    <property type="entry name" value="UDP-Glc/GDP-Man_DH_C"/>
</dbReference>
<dbReference type="InterPro" id="IPR036220">
    <property type="entry name" value="UDP-Glc/GDP-Man_DH_C_sf"/>
</dbReference>
<sequence>MNIAVIGTGYVGLTSGVCFAELGNQVICADIDEDKVNRLNQGIIPIYEPGLSELVVKNKCLNRIVFTTDAHYAIIQSDVIIIAVGTPSLPDGNVDLSGVHAVAKAIGQSINSYKVIVNKSTVPVGTADEVKRIIKQNMTDKSIEFDVASVPEFLKEGSAIEDFFHTDRVIIGIDSPRAEQILQELHKPLKTTVQTTDIRSAELIKYASNSFLAMKISFINEIANIAELVGADINEIAAGVGLDTRIGSKFLKAGIGFGGACFPKDTKGLLKIAENKGITFKLLQEVINVNKNQYQKVISKLEEAVDDLNAATIAMLGISFKPNTDDIREAPSLNIIKKLIAKYPAMKLKVYDPAAMELARKVLGDSVSYCQSIEEAVTKSDAMMIVTEWEEIVSFGLEKYKELLKRPIIVDGRNCFIPDEAEQLGISYYSIGRISGVTQ</sequence>
<feature type="binding site" evidence="10">
    <location>
        <position position="86"/>
    </location>
    <ligand>
        <name>NAD(+)</name>
        <dbReference type="ChEBI" id="CHEBI:57540"/>
    </ligand>
</feature>
<feature type="binding site" evidence="10">
    <location>
        <position position="35"/>
    </location>
    <ligand>
        <name>NAD(+)</name>
        <dbReference type="ChEBI" id="CHEBI:57540"/>
    </ligand>
</feature>
<feature type="binding site" evidence="9">
    <location>
        <position position="205"/>
    </location>
    <ligand>
        <name>substrate</name>
    </ligand>
</feature>
<dbReference type="InterPro" id="IPR017476">
    <property type="entry name" value="UDP-Glc/GDP-Man"/>
</dbReference>
<feature type="binding site" evidence="10">
    <location>
        <position position="156"/>
    </location>
    <ligand>
        <name>NAD(+)</name>
        <dbReference type="ChEBI" id="CHEBI:57540"/>
    </ligand>
</feature>
<dbReference type="InterPro" id="IPR028357">
    <property type="entry name" value="UDPglc_DH_bac"/>
</dbReference>
<proteinExistence type="inferred from homology"/>
<feature type="binding site" evidence="10">
    <location>
        <position position="30"/>
    </location>
    <ligand>
        <name>NAD(+)</name>
        <dbReference type="ChEBI" id="CHEBI:57540"/>
    </ligand>
</feature>
<comment type="caution">
    <text evidence="12">The sequence shown here is derived from an EMBL/GenBank/DDBJ whole genome shotgun (WGS) entry which is preliminary data.</text>
</comment>
<evidence type="ECO:0000256" key="6">
    <source>
        <dbReference type="ARBA" id="ARBA00047473"/>
    </source>
</evidence>
<reference evidence="12" key="1">
    <citation type="journal article" date="2014" name="Int. J. Syst. Evol. Microbiol.">
        <title>Complete genome sequence of Corynebacterium casei LMG S-19264T (=DSM 44701T), isolated from a smear-ripened cheese.</title>
        <authorList>
            <consortium name="US DOE Joint Genome Institute (JGI-PGF)"/>
            <person name="Walter F."/>
            <person name="Albersmeier A."/>
            <person name="Kalinowski J."/>
            <person name="Ruckert C."/>
        </authorList>
    </citation>
    <scope>NUCLEOTIDE SEQUENCE</scope>
    <source>
        <strain evidence="12">CGMCC 1.12987</strain>
    </source>
</reference>
<dbReference type="InterPro" id="IPR014026">
    <property type="entry name" value="UDP-Glc/GDP-Man_DH_dimer"/>
</dbReference>
<dbReference type="AlphaFoldDB" id="A0A917CMM9"/>
<keyword evidence="13" id="KW-1185">Reference proteome</keyword>
<feature type="binding site" evidence="9">
    <location>
        <begin position="250"/>
        <end position="254"/>
    </location>
    <ligand>
        <name>substrate</name>
    </ligand>
</feature>
<dbReference type="Gene3D" id="1.20.5.100">
    <property type="entry name" value="Cytochrome c1, transmembrane anchor, C-terminal"/>
    <property type="match status" value="1"/>
</dbReference>
<feature type="binding site" evidence="9">
    <location>
        <position position="258"/>
    </location>
    <ligand>
        <name>substrate</name>
    </ligand>
</feature>
<feature type="binding site" evidence="10">
    <location>
        <position position="121"/>
    </location>
    <ligand>
        <name>NAD(+)</name>
        <dbReference type="ChEBI" id="CHEBI:57540"/>
    </ligand>
</feature>
<dbReference type="PANTHER" id="PTHR43750">
    <property type="entry name" value="UDP-GLUCOSE 6-DEHYDROGENASE TUAD"/>
    <property type="match status" value="1"/>
</dbReference>
<dbReference type="PIRSF" id="PIRSF500134">
    <property type="entry name" value="UDPglc_DH_bac"/>
    <property type="match status" value="1"/>
</dbReference>
<reference evidence="12" key="2">
    <citation type="submission" date="2020-09" db="EMBL/GenBank/DDBJ databases">
        <authorList>
            <person name="Sun Q."/>
            <person name="Zhou Y."/>
        </authorList>
    </citation>
    <scope>NUCLEOTIDE SEQUENCE</scope>
    <source>
        <strain evidence="12">CGMCC 1.12987</strain>
    </source>
</reference>
<dbReference type="SMART" id="SM00984">
    <property type="entry name" value="UDPG_MGDP_dh_C"/>
    <property type="match status" value="1"/>
</dbReference>
<organism evidence="12 13">
    <name type="scientific">Paenibacillus abyssi</name>
    <dbReference type="NCBI Taxonomy" id="1340531"/>
    <lineage>
        <taxon>Bacteria</taxon>
        <taxon>Bacillati</taxon>
        <taxon>Bacillota</taxon>
        <taxon>Bacilli</taxon>
        <taxon>Bacillales</taxon>
        <taxon>Paenibacillaceae</taxon>
        <taxon>Paenibacillus</taxon>
    </lineage>
</organism>
<evidence type="ECO:0000256" key="8">
    <source>
        <dbReference type="PIRSR" id="PIRSR500134-1"/>
    </source>
</evidence>
<dbReference type="Gene3D" id="3.40.50.720">
    <property type="entry name" value="NAD(P)-binding Rossmann-like Domain"/>
    <property type="match status" value="2"/>
</dbReference>
<dbReference type="Proteomes" id="UP000644756">
    <property type="component" value="Unassembled WGS sequence"/>
</dbReference>
<dbReference type="PIRSF" id="PIRSF000124">
    <property type="entry name" value="UDPglc_GDPman_dh"/>
    <property type="match status" value="1"/>
</dbReference>
<dbReference type="EC" id="1.1.1.22" evidence="3 7"/>
<evidence type="ECO:0000256" key="4">
    <source>
        <dbReference type="ARBA" id="ARBA00023002"/>
    </source>
</evidence>
<dbReference type="EMBL" id="BMGR01000002">
    <property type="protein sequence ID" value="GGF92255.1"/>
    <property type="molecule type" value="Genomic_DNA"/>
</dbReference>
<dbReference type="SUPFAM" id="SSF51735">
    <property type="entry name" value="NAD(P)-binding Rossmann-fold domains"/>
    <property type="match status" value="1"/>
</dbReference>
<evidence type="ECO:0000313" key="13">
    <source>
        <dbReference type="Proteomes" id="UP000644756"/>
    </source>
</evidence>
<evidence type="ECO:0000256" key="3">
    <source>
        <dbReference type="ARBA" id="ARBA00012954"/>
    </source>
</evidence>
<keyword evidence="4 7" id="KW-0560">Oxidoreductase</keyword>
<dbReference type="GO" id="GO:0003979">
    <property type="term" value="F:UDP-glucose 6-dehydrogenase activity"/>
    <property type="evidence" value="ECO:0007669"/>
    <property type="project" value="UniProtKB-EC"/>
</dbReference>
<dbReference type="Pfam" id="PF03721">
    <property type="entry name" value="UDPG_MGDP_dh_N"/>
    <property type="match status" value="1"/>
</dbReference>
<protein>
    <recommendedName>
        <fullName evidence="3 7">UDP-glucose 6-dehydrogenase</fullName>
        <ecNumber evidence="3 7">1.1.1.22</ecNumber>
    </recommendedName>
</protein>
<comment type="catalytic activity">
    <reaction evidence="6 7">
        <text>UDP-alpha-D-glucose + 2 NAD(+) + H2O = UDP-alpha-D-glucuronate + 2 NADH + 3 H(+)</text>
        <dbReference type="Rhea" id="RHEA:23596"/>
        <dbReference type="ChEBI" id="CHEBI:15377"/>
        <dbReference type="ChEBI" id="CHEBI:15378"/>
        <dbReference type="ChEBI" id="CHEBI:57540"/>
        <dbReference type="ChEBI" id="CHEBI:57945"/>
        <dbReference type="ChEBI" id="CHEBI:58052"/>
        <dbReference type="ChEBI" id="CHEBI:58885"/>
        <dbReference type="EC" id="1.1.1.22"/>
    </reaction>
</comment>
<keyword evidence="5 7" id="KW-0520">NAD</keyword>
<evidence type="ECO:0000256" key="5">
    <source>
        <dbReference type="ARBA" id="ARBA00023027"/>
    </source>
</evidence>
<feature type="binding site" evidence="10">
    <location>
        <position position="328"/>
    </location>
    <ligand>
        <name>NAD(+)</name>
        <dbReference type="ChEBI" id="CHEBI:57540"/>
    </ligand>
</feature>
<dbReference type="NCBIfam" id="TIGR03026">
    <property type="entry name" value="NDP-sugDHase"/>
    <property type="match status" value="1"/>
</dbReference>
<dbReference type="GO" id="GO:0051287">
    <property type="term" value="F:NAD binding"/>
    <property type="evidence" value="ECO:0007669"/>
    <property type="project" value="InterPro"/>
</dbReference>
<evidence type="ECO:0000313" key="12">
    <source>
        <dbReference type="EMBL" id="GGF92255.1"/>
    </source>
</evidence>
<dbReference type="SUPFAM" id="SSF52413">
    <property type="entry name" value="UDP-glucose/GDP-mannose dehydrogenase C-terminal domain"/>
    <property type="match status" value="1"/>
</dbReference>
<dbReference type="SUPFAM" id="SSF48179">
    <property type="entry name" value="6-phosphogluconate dehydrogenase C-terminal domain-like"/>
    <property type="match status" value="1"/>
</dbReference>
<dbReference type="PANTHER" id="PTHR43750:SF3">
    <property type="entry name" value="UDP-GLUCOSE 6-DEHYDROGENASE TUAD"/>
    <property type="match status" value="1"/>
</dbReference>
<evidence type="ECO:0000256" key="1">
    <source>
        <dbReference type="ARBA" id="ARBA00004701"/>
    </source>
</evidence>
<dbReference type="InterPro" id="IPR036291">
    <property type="entry name" value="NAD(P)-bd_dom_sf"/>
</dbReference>
<dbReference type="InterPro" id="IPR001732">
    <property type="entry name" value="UDP-Glc/GDP-Man_DH_N"/>
</dbReference>
<dbReference type="Pfam" id="PF03720">
    <property type="entry name" value="UDPG_MGDP_dh_C"/>
    <property type="match status" value="1"/>
</dbReference>
<feature type="active site" description="Nucleophile" evidence="8">
    <location>
        <position position="261"/>
    </location>
</feature>
<feature type="binding site" evidence="9">
    <location>
        <position position="321"/>
    </location>
    <ligand>
        <name>substrate</name>
    </ligand>
</feature>
<comment type="pathway">
    <text evidence="1">Nucleotide-sugar biosynthesis; UDP-alpha-D-glucuronate biosynthesis; UDP-alpha-D-glucuronate from UDP-alpha-D-glucose: step 1/1.</text>
</comment>
<feature type="domain" description="UDP-glucose/GDP-mannose dehydrogenase C-terminal" evidence="11">
    <location>
        <begin position="314"/>
        <end position="418"/>
    </location>
</feature>
<gene>
    <name evidence="12" type="primary">tuaD</name>
    <name evidence="12" type="ORF">GCM10010916_07050</name>
</gene>
<evidence type="ECO:0000256" key="10">
    <source>
        <dbReference type="PIRSR" id="PIRSR500134-3"/>
    </source>
</evidence>